<dbReference type="PANTHER" id="PTHR42964:SF1">
    <property type="entry name" value="POLYKETIDE BIOSYNTHESIS ENOYL-COA HYDRATASE PKSH-RELATED"/>
    <property type="match status" value="1"/>
</dbReference>
<accession>A0A1I5S1Q2</accession>
<dbReference type="Pfam" id="PF00378">
    <property type="entry name" value="ECH_1"/>
    <property type="match status" value="1"/>
</dbReference>
<evidence type="ECO:0000313" key="3">
    <source>
        <dbReference type="Proteomes" id="UP000199137"/>
    </source>
</evidence>
<evidence type="ECO:0000256" key="1">
    <source>
        <dbReference type="ARBA" id="ARBA00005254"/>
    </source>
</evidence>
<dbReference type="InterPro" id="IPR029045">
    <property type="entry name" value="ClpP/crotonase-like_dom_sf"/>
</dbReference>
<evidence type="ECO:0000313" key="2">
    <source>
        <dbReference type="EMBL" id="SFP64206.1"/>
    </source>
</evidence>
<dbReference type="AlphaFoldDB" id="A0A1I5S1Q2"/>
<gene>
    <name evidence="2" type="ORF">SAMN05421854_106138</name>
</gene>
<comment type="similarity">
    <text evidence="1">Belongs to the enoyl-CoA hydratase/isomerase family.</text>
</comment>
<dbReference type="InterPro" id="IPR001753">
    <property type="entry name" value="Enoyl-CoA_hydra/iso"/>
</dbReference>
<dbReference type="Proteomes" id="UP000199137">
    <property type="component" value="Unassembled WGS sequence"/>
</dbReference>
<sequence length="256" mass="26852">MRRADEDGIAALVLDSPHNRNALSVRLAGELTAQLSRAAEDPAVRAVLLTHTGETFCSGIDLAEARTGTGLTAEQLTNLLRMVVEMPKPVVARVTGHARAGGLGLLGACDIVAASPAASFAFTEVRIGLAPAILSTTVLPRVDSRAASRYYLTGERFDAAEAARIGLVTLAADDVDEALEPVLAGLRSAAPGALAAAKHLTTTAARQFFGTHASELTALAERLGDGAEAREGIASFLERRSPVWTATRFTIRKESR</sequence>
<reference evidence="3" key="1">
    <citation type="submission" date="2016-10" db="EMBL/GenBank/DDBJ databases">
        <authorList>
            <person name="Varghese N."/>
            <person name="Submissions S."/>
        </authorList>
    </citation>
    <scope>NUCLEOTIDE SEQUENCE [LARGE SCALE GENOMIC DNA]</scope>
    <source>
        <strain evidence="3">DSM 44637</strain>
    </source>
</reference>
<dbReference type="CDD" id="cd06558">
    <property type="entry name" value="crotonase-like"/>
    <property type="match status" value="1"/>
</dbReference>
<dbReference type="InterPro" id="IPR014748">
    <property type="entry name" value="Enoyl-CoA_hydra_C"/>
</dbReference>
<dbReference type="Gene3D" id="1.10.12.10">
    <property type="entry name" value="Lyase 2-enoyl-coa Hydratase, Chain A, domain 2"/>
    <property type="match status" value="1"/>
</dbReference>
<dbReference type="SUPFAM" id="SSF52096">
    <property type="entry name" value="ClpP/crotonase"/>
    <property type="match status" value="1"/>
</dbReference>
<dbReference type="Gene3D" id="3.90.226.10">
    <property type="entry name" value="2-enoyl-CoA Hydratase, Chain A, domain 1"/>
    <property type="match status" value="1"/>
</dbReference>
<dbReference type="EMBL" id="FOWC01000006">
    <property type="protein sequence ID" value="SFP64206.1"/>
    <property type="molecule type" value="Genomic_DNA"/>
</dbReference>
<dbReference type="RefSeq" id="WP_093574594.1">
    <property type="nucleotide sequence ID" value="NZ_FOWC01000006.1"/>
</dbReference>
<dbReference type="GO" id="GO:0003824">
    <property type="term" value="F:catalytic activity"/>
    <property type="evidence" value="ECO:0007669"/>
    <property type="project" value="UniProtKB-ARBA"/>
</dbReference>
<dbReference type="STRING" id="112413.SAMN05421854_106138"/>
<dbReference type="PANTHER" id="PTHR42964">
    <property type="entry name" value="ENOYL-COA HYDRATASE"/>
    <property type="match status" value="1"/>
</dbReference>
<dbReference type="OrthoDB" id="370015at2"/>
<protein>
    <submittedName>
        <fullName evidence="2">Enoyl-CoA hydratase</fullName>
    </submittedName>
</protein>
<organism evidence="2 3">
    <name type="scientific">Amycolatopsis rubida</name>
    <dbReference type="NCBI Taxonomy" id="112413"/>
    <lineage>
        <taxon>Bacteria</taxon>
        <taxon>Bacillati</taxon>
        <taxon>Actinomycetota</taxon>
        <taxon>Actinomycetes</taxon>
        <taxon>Pseudonocardiales</taxon>
        <taxon>Pseudonocardiaceae</taxon>
        <taxon>Amycolatopsis</taxon>
    </lineage>
</organism>
<dbReference type="NCBIfam" id="NF005879">
    <property type="entry name" value="PRK07827.1"/>
    <property type="match status" value="1"/>
</dbReference>
<name>A0A1I5S1Q2_9PSEU</name>
<dbReference type="InterPro" id="IPR051683">
    <property type="entry name" value="Enoyl-CoA_Hydratase/Isomerase"/>
</dbReference>
<proteinExistence type="inferred from homology"/>